<dbReference type="SUPFAM" id="SSF52540">
    <property type="entry name" value="P-loop containing nucleoside triphosphate hydrolases"/>
    <property type="match status" value="1"/>
</dbReference>
<dbReference type="EMBL" id="JBEXAE010000001">
    <property type="protein sequence ID" value="MET6989415.1"/>
    <property type="molecule type" value="Genomic_DNA"/>
</dbReference>
<dbReference type="InterPro" id="IPR027417">
    <property type="entry name" value="P-loop_NTPase"/>
</dbReference>
<dbReference type="SUPFAM" id="SSF52980">
    <property type="entry name" value="Restriction endonuclease-like"/>
    <property type="match status" value="1"/>
</dbReference>
<comment type="caution">
    <text evidence="2">The sequence shown here is derived from an EMBL/GenBank/DDBJ whole genome shotgun (WGS) entry which is preliminary data.</text>
</comment>
<proteinExistence type="predicted"/>
<organism evidence="2 3">
    <name type="scientific">Sediminicola arcticus</name>
    <dbReference type="NCBI Taxonomy" id="1574308"/>
    <lineage>
        <taxon>Bacteria</taxon>
        <taxon>Pseudomonadati</taxon>
        <taxon>Bacteroidota</taxon>
        <taxon>Flavobacteriia</taxon>
        <taxon>Flavobacteriales</taxon>
        <taxon>Flavobacteriaceae</taxon>
        <taxon>Sediminicola</taxon>
    </lineage>
</organism>
<evidence type="ECO:0000313" key="3">
    <source>
        <dbReference type="Proteomes" id="UP001549799"/>
    </source>
</evidence>
<dbReference type="Proteomes" id="UP001549799">
    <property type="component" value="Unassembled WGS sequence"/>
</dbReference>
<name>A0ABV2SSA2_9FLAO</name>
<dbReference type="Pfam" id="PF12705">
    <property type="entry name" value="PDDEXK_1"/>
    <property type="match status" value="1"/>
</dbReference>
<evidence type="ECO:0000259" key="1">
    <source>
        <dbReference type="Pfam" id="PF12705"/>
    </source>
</evidence>
<evidence type="ECO:0000313" key="2">
    <source>
        <dbReference type="EMBL" id="MET6989415.1"/>
    </source>
</evidence>
<accession>A0ABV2SSA2</accession>
<dbReference type="Gene3D" id="3.90.320.10">
    <property type="match status" value="1"/>
</dbReference>
<feature type="domain" description="PD-(D/E)XK endonuclease-like" evidence="1">
    <location>
        <begin position="645"/>
        <end position="913"/>
    </location>
</feature>
<protein>
    <submittedName>
        <fullName evidence="2">PD-(D/E)XK nuclease family protein</fullName>
    </submittedName>
</protein>
<dbReference type="InterPro" id="IPR011335">
    <property type="entry name" value="Restrct_endonuc-II-like"/>
</dbReference>
<dbReference type="InterPro" id="IPR038726">
    <property type="entry name" value="PDDEXK_AddAB-type"/>
</dbReference>
<dbReference type="InterPro" id="IPR011604">
    <property type="entry name" value="PDDEXK-like_dom_sf"/>
</dbReference>
<sequence>MKSFLEEVMEEVLLKYGSLEEITFVLPSKRAGTFLKNSISKTTSKTVFAPEIYSIETFVEKIANLSYANNTEQLFHLYESYLKTTSGEQENFYAFSKWGQTLLQDFNEIDRYLVDANAILSHLSAIKEIDHWSLQEGKTKMITDYLKFWNNLQGLYEAFNASLLKKGLGHQGLVYRKATEQLKDYLATKPKAIHVFVGFNALNTAESKIIQDILETSPGEIYWDIDPYFLEDNIHDAGHFIRQHFKTWNYLLNQPKKGVKENYLEKKDIQIIGLPKNVTQAKYVGYLLEKIHGTSKEQLKNTAVVLGDETLLNPIMNSVPETIEGVNITMGYPLHNSPLASFFAQFFELHSNKDPQGWYFQDLLNFLSHPYTKIYLTEEGVDGSYLLSEEIKSKNWSYISYVKICSVIPSEISNIHNLFFKEDHSINSFLEICSKVIIGLKDPFKIGGQDLGMEYLYRFHELFNQLTELIRQYPFISDLRSLISLYKELLSSETLDFRGEPLKGLQIMGMLESRNLDFETVILTSVNEGILPSGKNNNSFLPFDLKIAYGLPTYKEKDAVYTYHFYRLLQRAKHVYILYNTEPDVLEGGEKSRLIAQLLTDKNRSKDITELVASPEIKTSIKKVYTIPKDGPLMQKIKGLAEKGFSPSSLTNYIRNPIDFYKRSILRIDDVTEVEENVAANTFGTIVHDSLEELYIPFIGKKLTKEGLHSMVPLIKTVVKNHFVKNYVDGDISRGKNLIAFHVVLQYIENFVKAELEEIKDHEIKILGLEENWNTTLEIKGLPFPVILKGKLDRIDERDGILRIIDYKTGKVASRDVEVYDWKELITNYDFSKAFQLLCYAYMYNSKQPIHRLEAGIISFKNLKEGLLRFATKPKKGDRNKDIVITQETITLFHSALETLILEICNPDIPFIEKEI</sequence>
<gene>
    <name evidence="2" type="ORF">ABXZ36_01990</name>
</gene>
<keyword evidence="3" id="KW-1185">Reference proteome</keyword>
<reference evidence="2 3" key="1">
    <citation type="submission" date="2024-07" db="EMBL/GenBank/DDBJ databases">
        <title>The genome sequence of type strain Sediminicola arcticus GDMCC 1.2805.</title>
        <authorList>
            <person name="Liu Y."/>
        </authorList>
    </citation>
    <scope>NUCLEOTIDE SEQUENCE [LARGE SCALE GENOMIC DNA]</scope>
    <source>
        <strain evidence="2 3">GDMCC 1.2805</strain>
    </source>
</reference>
<dbReference type="RefSeq" id="WP_354613784.1">
    <property type="nucleotide sequence ID" value="NZ_JBEXAE010000001.1"/>
</dbReference>